<name>A0A250JR99_9BACT</name>
<organism evidence="1 2">
    <name type="scientific">Corallococcus macrosporus DSM 14697</name>
    <dbReference type="NCBI Taxonomy" id="1189310"/>
    <lineage>
        <taxon>Bacteria</taxon>
        <taxon>Pseudomonadati</taxon>
        <taxon>Myxococcota</taxon>
        <taxon>Myxococcia</taxon>
        <taxon>Myxococcales</taxon>
        <taxon>Cystobacterineae</taxon>
        <taxon>Myxococcaceae</taxon>
        <taxon>Corallococcus</taxon>
    </lineage>
</organism>
<dbReference type="EMBL" id="CP022203">
    <property type="protein sequence ID" value="ATB46017.1"/>
    <property type="molecule type" value="Genomic_DNA"/>
</dbReference>
<dbReference type="AlphaFoldDB" id="A0A250JR99"/>
<accession>A0A250JR99</accession>
<dbReference type="KEGG" id="mmas:MYMAC_001606"/>
<protein>
    <submittedName>
        <fullName evidence="1">Uncharacterized protein</fullName>
    </submittedName>
</protein>
<evidence type="ECO:0000313" key="1">
    <source>
        <dbReference type="EMBL" id="ATB46017.1"/>
    </source>
</evidence>
<gene>
    <name evidence="1" type="ORF">MYMAC_001606</name>
</gene>
<proteinExistence type="predicted"/>
<keyword evidence="2" id="KW-1185">Reference proteome</keyword>
<dbReference type="Proteomes" id="UP000217343">
    <property type="component" value="Chromosome"/>
</dbReference>
<sequence length="375" mass="40405">MGPWGCAVANAASLASIAGRTQLPSGKPLGPNFLRCTFLFAMHQLQHLATSVALLLSLSPVASIAAGEEGTWVDCPRHLMNHGRHRVVGPPALTPTWWTRTIVERVRSCLDCDVTSLGASPLVVSIKSNDFGRSLRLVVENLGDGGKQREISLGRSPDGSMRGHPSAAVIGDVLAVAAQFGRSSYVLYFVDTKKMRLAKTAKLSMPPLTEDGMTDGHAPYLAAGPDRFGVAIGHSDELVWLEYDVRGRERVPPRVLTNSLAVTTKPWVVWAGENFSVLTNRTVGSGFSSRQAPELLSITPDGAAFKQLTTLDGFALTPETRTWVVSGRLIFEGGAHFLAAKTYPLSVSKKSKFQLFRVGRSGAVEARECPDIDEE</sequence>
<reference evidence="1 2" key="1">
    <citation type="submission" date="2017-06" db="EMBL/GenBank/DDBJ databases">
        <title>Sequencing and comparative analysis of myxobacterial genomes.</title>
        <authorList>
            <person name="Rupp O."/>
            <person name="Goesmann A."/>
            <person name="Sogaard-Andersen L."/>
        </authorList>
    </citation>
    <scope>NUCLEOTIDE SEQUENCE [LARGE SCALE GENOMIC DNA]</scope>
    <source>
        <strain evidence="1 2">DSM 14697</strain>
    </source>
</reference>
<evidence type="ECO:0000313" key="2">
    <source>
        <dbReference type="Proteomes" id="UP000217343"/>
    </source>
</evidence>